<dbReference type="EMBL" id="BMAW01025195">
    <property type="protein sequence ID" value="GFT91318.1"/>
    <property type="molecule type" value="Genomic_DNA"/>
</dbReference>
<accession>A0A8X6PXY3</accession>
<evidence type="ECO:0000313" key="3">
    <source>
        <dbReference type="Proteomes" id="UP000887013"/>
    </source>
</evidence>
<dbReference type="AlphaFoldDB" id="A0A8X6PXY3"/>
<protein>
    <submittedName>
        <fullName evidence="2">Uncharacterized protein</fullName>
    </submittedName>
</protein>
<feature type="compositionally biased region" description="Basic and acidic residues" evidence="1">
    <location>
        <begin position="55"/>
        <end position="74"/>
    </location>
</feature>
<feature type="region of interest" description="Disordered" evidence="1">
    <location>
        <begin position="55"/>
        <end position="82"/>
    </location>
</feature>
<dbReference type="OrthoDB" id="6435389at2759"/>
<gene>
    <name evidence="2" type="ORF">NPIL_454761</name>
</gene>
<proteinExistence type="predicted"/>
<dbReference type="Proteomes" id="UP000887013">
    <property type="component" value="Unassembled WGS sequence"/>
</dbReference>
<evidence type="ECO:0000256" key="1">
    <source>
        <dbReference type="SAM" id="MobiDB-lite"/>
    </source>
</evidence>
<keyword evidence="3" id="KW-1185">Reference proteome</keyword>
<name>A0A8X6PXY3_NEPPI</name>
<evidence type="ECO:0000313" key="2">
    <source>
        <dbReference type="EMBL" id="GFT91318.1"/>
    </source>
</evidence>
<organism evidence="2 3">
    <name type="scientific">Nephila pilipes</name>
    <name type="common">Giant wood spider</name>
    <name type="synonym">Nephila maculata</name>
    <dbReference type="NCBI Taxonomy" id="299642"/>
    <lineage>
        <taxon>Eukaryota</taxon>
        <taxon>Metazoa</taxon>
        <taxon>Ecdysozoa</taxon>
        <taxon>Arthropoda</taxon>
        <taxon>Chelicerata</taxon>
        <taxon>Arachnida</taxon>
        <taxon>Araneae</taxon>
        <taxon>Araneomorphae</taxon>
        <taxon>Entelegynae</taxon>
        <taxon>Araneoidea</taxon>
        <taxon>Nephilidae</taxon>
        <taxon>Nephila</taxon>
    </lineage>
</organism>
<sequence length="82" mass="9662">MIIKHDCFDPWQKLLSLITERDGKIRTVKHKMQHGTVLRTMQRIYRLEIYSKESVDRELGGEKSSSKNVTDNENHITFADDE</sequence>
<reference evidence="2" key="1">
    <citation type="submission" date="2020-08" db="EMBL/GenBank/DDBJ databases">
        <title>Multicomponent nature underlies the extraordinary mechanical properties of spider dragline silk.</title>
        <authorList>
            <person name="Kono N."/>
            <person name="Nakamura H."/>
            <person name="Mori M."/>
            <person name="Yoshida Y."/>
            <person name="Ohtoshi R."/>
            <person name="Malay A.D."/>
            <person name="Moran D.A.P."/>
            <person name="Tomita M."/>
            <person name="Numata K."/>
            <person name="Arakawa K."/>
        </authorList>
    </citation>
    <scope>NUCLEOTIDE SEQUENCE</scope>
</reference>
<comment type="caution">
    <text evidence="2">The sequence shown here is derived from an EMBL/GenBank/DDBJ whole genome shotgun (WGS) entry which is preliminary data.</text>
</comment>